<feature type="compositionally biased region" description="Polar residues" evidence="1">
    <location>
        <begin position="40"/>
        <end position="50"/>
    </location>
</feature>
<evidence type="ECO:0000313" key="3">
    <source>
        <dbReference type="EMBL" id="KAJ4788745.1"/>
    </source>
</evidence>
<dbReference type="Pfam" id="PF11282">
    <property type="entry name" value="DUF3082"/>
    <property type="match status" value="1"/>
</dbReference>
<feature type="transmembrane region" description="Helical" evidence="2">
    <location>
        <begin position="212"/>
        <end position="236"/>
    </location>
</feature>
<evidence type="ECO:0000256" key="1">
    <source>
        <dbReference type="SAM" id="MobiDB-lite"/>
    </source>
</evidence>
<dbReference type="AlphaFoldDB" id="A0AAV8FAW9"/>
<protein>
    <submittedName>
        <fullName evidence="3">Bidirectional sugar transporter SWEET4</fullName>
    </submittedName>
</protein>
<feature type="compositionally biased region" description="Polar residues" evidence="1">
    <location>
        <begin position="262"/>
        <end position="294"/>
    </location>
</feature>
<accession>A0AAV8FAW9</accession>
<reference evidence="3" key="1">
    <citation type="submission" date="2022-08" db="EMBL/GenBank/DDBJ databases">
        <authorList>
            <person name="Marques A."/>
        </authorList>
    </citation>
    <scope>NUCLEOTIDE SEQUENCE</scope>
    <source>
        <strain evidence="3">RhyPub2mFocal</strain>
        <tissue evidence="3">Leaves</tissue>
    </source>
</reference>
<name>A0AAV8FAW9_9POAL</name>
<keyword evidence="2" id="KW-0812">Transmembrane</keyword>
<feature type="transmembrane region" description="Helical" evidence="2">
    <location>
        <begin position="96"/>
        <end position="116"/>
    </location>
</feature>
<organism evidence="3 4">
    <name type="scientific">Rhynchospora pubera</name>
    <dbReference type="NCBI Taxonomy" id="906938"/>
    <lineage>
        <taxon>Eukaryota</taxon>
        <taxon>Viridiplantae</taxon>
        <taxon>Streptophyta</taxon>
        <taxon>Embryophyta</taxon>
        <taxon>Tracheophyta</taxon>
        <taxon>Spermatophyta</taxon>
        <taxon>Magnoliopsida</taxon>
        <taxon>Liliopsida</taxon>
        <taxon>Poales</taxon>
        <taxon>Cyperaceae</taxon>
        <taxon>Cyperoideae</taxon>
        <taxon>Rhynchosporeae</taxon>
        <taxon>Rhynchospora</taxon>
    </lineage>
</organism>
<feature type="compositionally biased region" description="Polar residues" evidence="1">
    <location>
        <begin position="80"/>
        <end position="92"/>
    </location>
</feature>
<dbReference type="EMBL" id="JAMFTS010000002">
    <property type="protein sequence ID" value="KAJ4788745.1"/>
    <property type="molecule type" value="Genomic_DNA"/>
</dbReference>
<gene>
    <name evidence="3" type="ORF">LUZ62_039991</name>
</gene>
<proteinExistence type="predicted"/>
<dbReference type="Proteomes" id="UP001140206">
    <property type="component" value="Chromosome 2"/>
</dbReference>
<keyword evidence="2" id="KW-0472">Membrane</keyword>
<feature type="region of interest" description="Disordered" evidence="1">
    <location>
        <begin position="243"/>
        <end position="294"/>
    </location>
</feature>
<keyword evidence="4" id="KW-1185">Reference proteome</keyword>
<feature type="region of interest" description="Disordered" evidence="1">
    <location>
        <begin position="40"/>
        <end position="92"/>
    </location>
</feature>
<comment type="caution">
    <text evidence="3">The sequence shown here is derived from an EMBL/GenBank/DDBJ whole genome shotgun (WGS) entry which is preliminary data.</text>
</comment>
<sequence length="294" mass="31785">MLHSHHLLSHFSLPLPKPTLPLPPFRSTSLHFLPRLHPSSSFRATSTSPHSRLAELPTEVPSEVPPPPQLEEEGPVELPSSSRSSIFAQDDNPSPLQVATSLLLTGSISVFLFRALRRRAKRAKELKLRSSGLSNSKDPKQVALDNLKAMGATTIDPGKPPSPVQAFLGSIAAGVICLILYKFATTVEASFSRQAISDNFSVRQITITIRTIVNGLCYLATFVFGINSVGLMLYALQLAFGSNSDNDTDSTKSTLKKDDEQLNTVPPSESSANNMVSTNSDLKQTSDNSTDSSQ</sequence>
<evidence type="ECO:0000313" key="4">
    <source>
        <dbReference type="Proteomes" id="UP001140206"/>
    </source>
</evidence>
<dbReference type="InterPro" id="IPR021434">
    <property type="entry name" value="DUF3082"/>
</dbReference>
<dbReference type="PANTHER" id="PTHR35733">
    <property type="entry name" value="OS02G0307800 PROTEIN"/>
    <property type="match status" value="1"/>
</dbReference>
<evidence type="ECO:0000256" key="2">
    <source>
        <dbReference type="SAM" id="Phobius"/>
    </source>
</evidence>
<keyword evidence="3" id="KW-0813">Transport</keyword>
<keyword evidence="2" id="KW-1133">Transmembrane helix</keyword>
<dbReference type="PANTHER" id="PTHR35733:SF1">
    <property type="entry name" value="OS02G0307800 PROTEIN"/>
    <property type="match status" value="1"/>
</dbReference>
<dbReference type="GO" id="GO:0009535">
    <property type="term" value="C:chloroplast thylakoid membrane"/>
    <property type="evidence" value="ECO:0007669"/>
    <property type="project" value="TreeGrafter"/>
</dbReference>
<keyword evidence="3" id="KW-0762">Sugar transport</keyword>